<feature type="compositionally biased region" description="Low complexity" evidence="1">
    <location>
        <begin position="39"/>
        <end position="53"/>
    </location>
</feature>
<evidence type="ECO:0000313" key="3">
    <source>
        <dbReference type="Proteomes" id="UP000001075"/>
    </source>
</evidence>
<feature type="region of interest" description="Disordered" evidence="1">
    <location>
        <begin position="1"/>
        <end position="53"/>
    </location>
</feature>
<accession>G3HHF0</accession>
<evidence type="ECO:0000256" key="1">
    <source>
        <dbReference type="SAM" id="MobiDB-lite"/>
    </source>
</evidence>
<reference evidence="3" key="1">
    <citation type="journal article" date="2011" name="Nat. Biotechnol.">
        <title>The genomic sequence of the Chinese hamster ovary (CHO)-K1 cell line.</title>
        <authorList>
            <person name="Xu X."/>
            <person name="Nagarajan H."/>
            <person name="Lewis N.E."/>
            <person name="Pan S."/>
            <person name="Cai Z."/>
            <person name="Liu X."/>
            <person name="Chen W."/>
            <person name="Xie M."/>
            <person name="Wang W."/>
            <person name="Hammond S."/>
            <person name="Andersen M.R."/>
            <person name="Neff N."/>
            <person name="Passarelli B."/>
            <person name="Koh W."/>
            <person name="Fan H.C."/>
            <person name="Wang J."/>
            <person name="Gui Y."/>
            <person name="Lee K.H."/>
            <person name="Betenbaugh M.J."/>
            <person name="Quake S.R."/>
            <person name="Famili I."/>
            <person name="Palsson B.O."/>
            <person name="Wang J."/>
        </authorList>
    </citation>
    <scope>NUCLEOTIDE SEQUENCE [LARGE SCALE GENOMIC DNA]</scope>
    <source>
        <strain evidence="3">CHO K1 cell line</strain>
    </source>
</reference>
<sequence>MTSEERVSDCPMGTGSEAPALRGPEAGTPPRTAGRAFRPESAAAPRGAPPSARLPLRRSLTVFPRGFAKVLYVSLSQVPELFHPPHHTGHRGRHGQLGRARPIHVTTAACDHLMASLAE</sequence>
<protein>
    <submittedName>
        <fullName evidence="2">Uncharacterized protein</fullName>
    </submittedName>
</protein>
<organism evidence="2 3">
    <name type="scientific">Cricetulus griseus</name>
    <name type="common">Chinese hamster</name>
    <name type="synonym">Cricetulus barabensis griseus</name>
    <dbReference type="NCBI Taxonomy" id="10029"/>
    <lineage>
        <taxon>Eukaryota</taxon>
        <taxon>Metazoa</taxon>
        <taxon>Chordata</taxon>
        <taxon>Craniata</taxon>
        <taxon>Vertebrata</taxon>
        <taxon>Euteleostomi</taxon>
        <taxon>Mammalia</taxon>
        <taxon>Eutheria</taxon>
        <taxon>Euarchontoglires</taxon>
        <taxon>Glires</taxon>
        <taxon>Rodentia</taxon>
        <taxon>Myomorpha</taxon>
        <taxon>Muroidea</taxon>
        <taxon>Cricetidae</taxon>
        <taxon>Cricetinae</taxon>
        <taxon>Cricetulus</taxon>
    </lineage>
</organism>
<proteinExistence type="predicted"/>
<dbReference type="AlphaFoldDB" id="G3HHF0"/>
<evidence type="ECO:0000313" key="2">
    <source>
        <dbReference type="EMBL" id="EGV92840.1"/>
    </source>
</evidence>
<name>G3HHF0_CRIGR</name>
<dbReference type="InParanoid" id="G3HHF0"/>
<dbReference type="Proteomes" id="UP000001075">
    <property type="component" value="Unassembled WGS sequence"/>
</dbReference>
<gene>
    <name evidence="2" type="ORF">I79_010051</name>
</gene>
<dbReference type="EMBL" id="JH000378">
    <property type="protein sequence ID" value="EGV92840.1"/>
    <property type="molecule type" value="Genomic_DNA"/>
</dbReference>